<dbReference type="EMBL" id="JAHIBW010000013">
    <property type="protein sequence ID" value="KAG7305252.1"/>
    <property type="molecule type" value="Genomic_DNA"/>
</dbReference>
<feature type="non-terminal residue" evidence="2">
    <location>
        <position position="1"/>
    </location>
</feature>
<keyword evidence="1" id="KW-0472">Membrane</keyword>
<name>A0ABQ7QJ60_PLUXY</name>
<protein>
    <submittedName>
        <fullName evidence="2">Uncharacterized protein</fullName>
    </submittedName>
</protein>
<keyword evidence="3" id="KW-1185">Reference proteome</keyword>
<gene>
    <name evidence="2" type="ORF">JYU34_009294</name>
</gene>
<dbReference type="Proteomes" id="UP000823941">
    <property type="component" value="Chromosome 13"/>
</dbReference>
<accession>A0ABQ7QJ60</accession>
<keyword evidence="1" id="KW-0812">Transmembrane</keyword>
<evidence type="ECO:0000313" key="2">
    <source>
        <dbReference type="EMBL" id="KAG7305252.1"/>
    </source>
</evidence>
<proteinExistence type="predicted"/>
<sequence>SNNLTMKADLSIPEIAPINNIINITLPVNANTRMTISEYHESELSLIKQKIDAMKEETPLLSDRATYHDIHQYTVVYSMLGVMAAAGGWFLWRRARRRGRSAEGAATATGGPKPEPAAGVARPAVLSFWKLDKLPDSG</sequence>
<evidence type="ECO:0000313" key="3">
    <source>
        <dbReference type="Proteomes" id="UP000823941"/>
    </source>
</evidence>
<reference evidence="2 3" key="1">
    <citation type="submission" date="2021-06" db="EMBL/GenBank/DDBJ databases">
        <title>A haploid diamondback moth (Plutella xylostella L.) genome assembly resolves 31 chromosomes and identifies a diamide resistance mutation.</title>
        <authorList>
            <person name="Ward C.M."/>
            <person name="Perry K.D."/>
            <person name="Baker G."/>
            <person name="Powis K."/>
            <person name="Heckel D.G."/>
            <person name="Baxter S.W."/>
        </authorList>
    </citation>
    <scope>NUCLEOTIDE SEQUENCE [LARGE SCALE GENOMIC DNA]</scope>
    <source>
        <strain evidence="2 3">LV</strain>
        <tissue evidence="2">Single pupa</tissue>
    </source>
</reference>
<organism evidence="2 3">
    <name type="scientific">Plutella xylostella</name>
    <name type="common">Diamondback moth</name>
    <name type="synonym">Plutella maculipennis</name>
    <dbReference type="NCBI Taxonomy" id="51655"/>
    <lineage>
        <taxon>Eukaryota</taxon>
        <taxon>Metazoa</taxon>
        <taxon>Ecdysozoa</taxon>
        <taxon>Arthropoda</taxon>
        <taxon>Hexapoda</taxon>
        <taxon>Insecta</taxon>
        <taxon>Pterygota</taxon>
        <taxon>Neoptera</taxon>
        <taxon>Endopterygota</taxon>
        <taxon>Lepidoptera</taxon>
        <taxon>Glossata</taxon>
        <taxon>Ditrysia</taxon>
        <taxon>Yponomeutoidea</taxon>
        <taxon>Plutellidae</taxon>
        <taxon>Plutella</taxon>
    </lineage>
</organism>
<evidence type="ECO:0000256" key="1">
    <source>
        <dbReference type="SAM" id="Phobius"/>
    </source>
</evidence>
<feature type="transmembrane region" description="Helical" evidence="1">
    <location>
        <begin position="70"/>
        <end position="92"/>
    </location>
</feature>
<comment type="caution">
    <text evidence="2">The sequence shown here is derived from an EMBL/GenBank/DDBJ whole genome shotgun (WGS) entry which is preliminary data.</text>
</comment>
<keyword evidence="1" id="KW-1133">Transmembrane helix</keyword>